<sequence precursor="true">MPWKLASLGAIFAMSVLAGCSTNTGSAPASSSEPVTRNDSGRCEAKGAEFAIGKQASAQLLEQARSRSGAQTARVVGPDDMITLEYRSDRLNLNADRTGKIDRVNCG</sequence>
<proteinExistence type="predicted"/>
<protein>
    <submittedName>
        <fullName evidence="3">Peptidase inhibitor I78 family</fullName>
    </submittedName>
</protein>
<dbReference type="InterPro" id="IPR021719">
    <property type="entry name" value="Prot_inh_I78"/>
</dbReference>
<dbReference type="AlphaFoldDB" id="A0A0N0VIJ5"/>
<dbReference type="PANTHER" id="PTHR39600:SF1">
    <property type="entry name" value="PEPTIDASE INHIBITOR I78 FAMILY PROTEIN"/>
    <property type="match status" value="1"/>
</dbReference>
<dbReference type="RefSeq" id="WP_054064493.1">
    <property type="nucleotide sequence ID" value="NZ_JSYZ01000026.1"/>
</dbReference>
<comment type="caution">
    <text evidence="3">The sequence shown here is derived from an EMBL/GenBank/DDBJ whole genome shotgun (WGS) entry which is preliminary data.</text>
</comment>
<evidence type="ECO:0000256" key="2">
    <source>
        <dbReference type="SAM" id="SignalP"/>
    </source>
</evidence>
<reference evidence="3 4" key="1">
    <citation type="journal article" date="2015" name="PLoS ONE">
        <title>Rice-Infecting Pseudomonas Genomes Are Highly Accessorized and Harbor Multiple Putative Virulence Mechanisms to Cause Sheath Brown Rot.</title>
        <authorList>
            <person name="Quibod I.L."/>
            <person name="Grande G."/>
            <person name="Oreiro E.G."/>
            <person name="Borja F.N."/>
            <person name="Dossa G.S."/>
            <person name="Mauleon R."/>
            <person name="Cruz C.V."/>
            <person name="Oliva R."/>
        </authorList>
    </citation>
    <scope>NUCLEOTIDE SEQUENCE [LARGE SCALE GENOMIC DNA]</scope>
    <source>
        <strain evidence="3 4">IRRI 6609</strain>
    </source>
</reference>
<dbReference type="PATRIC" id="fig|50340.43.peg.3479"/>
<gene>
    <name evidence="3" type="ORF">PF66_05764</name>
</gene>
<dbReference type="PROSITE" id="PS51257">
    <property type="entry name" value="PROKAR_LIPOPROTEIN"/>
    <property type="match status" value="1"/>
</dbReference>
<dbReference type="STRING" id="50340.PF66_05764"/>
<feature type="chain" id="PRO_5005861232" evidence="2">
    <location>
        <begin position="19"/>
        <end position="107"/>
    </location>
</feature>
<dbReference type="Gene3D" id="3.30.10.10">
    <property type="entry name" value="Trypsin Inhibitor V, subunit A"/>
    <property type="match status" value="1"/>
</dbReference>
<evidence type="ECO:0000313" key="4">
    <source>
        <dbReference type="Proteomes" id="UP000037931"/>
    </source>
</evidence>
<feature type="compositionally biased region" description="Polar residues" evidence="1">
    <location>
        <begin position="22"/>
        <end position="38"/>
    </location>
</feature>
<evidence type="ECO:0000313" key="3">
    <source>
        <dbReference type="EMBL" id="KPA87809.1"/>
    </source>
</evidence>
<feature type="region of interest" description="Disordered" evidence="1">
    <location>
        <begin position="22"/>
        <end position="41"/>
    </location>
</feature>
<dbReference type="Pfam" id="PF11720">
    <property type="entry name" value="Inhibitor_I78"/>
    <property type="match status" value="1"/>
</dbReference>
<accession>A0A0N0VIJ5</accession>
<feature type="signal peptide" evidence="2">
    <location>
        <begin position="1"/>
        <end position="18"/>
    </location>
</feature>
<dbReference type="Proteomes" id="UP000037931">
    <property type="component" value="Unassembled WGS sequence"/>
</dbReference>
<keyword evidence="4" id="KW-1185">Reference proteome</keyword>
<evidence type="ECO:0000256" key="1">
    <source>
        <dbReference type="SAM" id="MobiDB-lite"/>
    </source>
</evidence>
<dbReference type="PANTHER" id="PTHR39600">
    <property type="entry name" value="PEPTIDASE INHIBITOR I78 FAMILY PROTEIN"/>
    <property type="match status" value="1"/>
</dbReference>
<keyword evidence="2" id="KW-0732">Signal</keyword>
<name>A0A0N0VIJ5_9PSED</name>
<organism evidence="3 4">
    <name type="scientific">Pseudomonas asplenii</name>
    <dbReference type="NCBI Taxonomy" id="53407"/>
    <lineage>
        <taxon>Bacteria</taxon>
        <taxon>Pseudomonadati</taxon>
        <taxon>Pseudomonadota</taxon>
        <taxon>Gammaproteobacteria</taxon>
        <taxon>Pseudomonadales</taxon>
        <taxon>Pseudomonadaceae</taxon>
        <taxon>Pseudomonas</taxon>
    </lineage>
</organism>
<dbReference type="EMBL" id="JSYZ01000026">
    <property type="protein sequence ID" value="KPA87809.1"/>
    <property type="molecule type" value="Genomic_DNA"/>
</dbReference>